<sequence>MVRQYPPVTIETADPPPICLLCGVRIFGPDAPGITDSLHPGVVFREERWKMYKNTKMEHVVVPSHEVEQAHFPKFPRLWAGAFRGLIKNKTKYTLTGISIIRPSICIGHHLPRDSHTARIGGRRGRPQYDDESFIHFHTAHISRQPKKLRDRQIGYLIHAHCWILLAHAFNCRPSALESRSVQLVTAARKYWRNHPAAWAMEDEALYTHTPARRLYSRPSRRLHGCDIYQNPLVVPEVANIIACGEKKKEKKKRKDDDPYIGPSLPLEVAILIAEQICPVEYTAEEVTSLRAMLDAFQWVLPEWFWEQRCSHDLFFEMKADSQFHWETRLDLMHLYASSDCLANRERVLSVMKGIKQLLRN</sequence>
<name>A0A1L9SBA9_9EURO</name>
<protein>
    <submittedName>
        <fullName evidence="1">Uncharacterized protein</fullName>
    </submittedName>
</protein>
<dbReference type="OrthoDB" id="4524525at2759"/>
<dbReference type="RefSeq" id="XP_022578980.1">
    <property type="nucleotide sequence ID" value="XM_022727261.1"/>
</dbReference>
<gene>
    <name evidence="1" type="ORF">ASPZODRAFT_18661</name>
</gene>
<dbReference type="AlphaFoldDB" id="A0A1L9SBA9"/>
<reference evidence="2" key="1">
    <citation type="journal article" date="2017" name="Genome Biol.">
        <title>Comparative genomics reveals high biological diversity and specific adaptations in the industrially and medically important fungal genus Aspergillus.</title>
        <authorList>
            <person name="de Vries R.P."/>
            <person name="Riley R."/>
            <person name="Wiebenga A."/>
            <person name="Aguilar-Osorio G."/>
            <person name="Amillis S."/>
            <person name="Uchima C.A."/>
            <person name="Anderluh G."/>
            <person name="Asadollahi M."/>
            <person name="Askin M."/>
            <person name="Barry K."/>
            <person name="Battaglia E."/>
            <person name="Bayram O."/>
            <person name="Benocci T."/>
            <person name="Braus-Stromeyer S.A."/>
            <person name="Caldana C."/>
            <person name="Canovas D."/>
            <person name="Cerqueira G.C."/>
            <person name="Chen F."/>
            <person name="Chen W."/>
            <person name="Choi C."/>
            <person name="Clum A."/>
            <person name="Dos Santos R.A."/>
            <person name="Damasio A.R."/>
            <person name="Diallinas G."/>
            <person name="Emri T."/>
            <person name="Fekete E."/>
            <person name="Flipphi M."/>
            <person name="Freyberg S."/>
            <person name="Gallo A."/>
            <person name="Gournas C."/>
            <person name="Habgood R."/>
            <person name="Hainaut M."/>
            <person name="Harispe M.L."/>
            <person name="Henrissat B."/>
            <person name="Hilden K.S."/>
            <person name="Hope R."/>
            <person name="Hossain A."/>
            <person name="Karabika E."/>
            <person name="Karaffa L."/>
            <person name="Karanyi Z."/>
            <person name="Krasevec N."/>
            <person name="Kuo A."/>
            <person name="Kusch H."/>
            <person name="LaButti K."/>
            <person name="Lagendijk E.L."/>
            <person name="Lapidus A."/>
            <person name="Levasseur A."/>
            <person name="Lindquist E."/>
            <person name="Lipzen A."/>
            <person name="Logrieco A.F."/>
            <person name="MacCabe A."/>
            <person name="Maekelae M.R."/>
            <person name="Malavazi I."/>
            <person name="Melin P."/>
            <person name="Meyer V."/>
            <person name="Mielnichuk N."/>
            <person name="Miskei M."/>
            <person name="Molnar A.P."/>
            <person name="Mule G."/>
            <person name="Ngan C.Y."/>
            <person name="Orejas M."/>
            <person name="Orosz E."/>
            <person name="Ouedraogo J.P."/>
            <person name="Overkamp K.M."/>
            <person name="Park H.-S."/>
            <person name="Perrone G."/>
            <person name="Piumi F."/>
            <person name="Punt P.J."/>
            <person name="Ram A.F."/>
            <person name="Ramon A."/>
            <person name="Rauscher S."/>
            <person name="Record E."/>
            <person name="Riano-Pachon D.M."/>
            <person name="Robert V."/>
            <person name="Roehrig J."/>
            <person name="Ruller R."/>
            <person name="Salamov A."/>
            <person name="Salih N.S."/>
            <person name="Samson R.A."/>
            <person name="Sandor E."/>
            <person name="Sanguinetti M."/>
            <person name="Schuetze T."/>
            <person name="Sepcic K."/>
            <person name="Shelest E."/>
            <person name="Sherlock G."/>
            <person name="Sophianopoulou V."/>
            <person name="Squina F.M."/>
            <person name="Sun H."/>
            <person name="Susca A."/>
            <person name="Todd R.B."/>
            <person name="Tsang A."/>
            <person name="Unkles S.E."/>
            <person name="van de Wiele N."/>
            <person name="van Rossen-Uffink D."/>
            <person name="Oliveira J.V."/>
            <person name="Vesth T.C."/>
            <person name="Visser J."/>
            <person name="Yu J.-H."/>
            <person name="Zhou M."/>
            <person name="Andersen M.R."/>
            <person name="Archer D.B."/>
            <person name="Baker S.E."/>
            <person name="Benoit I."/>
            <person name="Brakhage A.A."/>
            <person name="Braus G.H."/>
            <person name="Fischer R."/>
            <person name="Frisvad J.C."/>
            <person name="Goldman G.H."/>
            <person name="Houbraken J."/>
            <person name="Oakley B."/>
            <person name="Pocsi I."/>
            <person name="Scazzocchio C."/>
            <person name="Seiboth B."/>
            <person name="vanKuyk P.A."/>
            <person name="Wortman J."/>
            <person name="Dyer P.S."/>
            <person name="Grigoriev I.V."/>
        </authorList>
    </citation>
    <scope>NUCLEOTIDE SEQUENCE [LARGE SCALE GENOMIC DNA]</scope>
    <source>
        <strain evidence="2">CBS 506.65</strain>
    </source>
</reference>
<dbReference type="VEuPathDB" id="FungiDB:ASPZODRAFT_18661"/>
<proteinExistence type="predicted"/>
<accession>A0A1L9SBA9</accession>
<evidence type="ECO:0000313" key="1">
    <source>
        <dbReference type="EMBL" id="OJJ44470.1"/>
    </source>
</evidence>
<dbReference type="EMBL" id="KV878348">
    <property type="protein sequence ID" value="OJJ44470.1"/>
    <property type="molecule type" value="Genomic_DNA"/>
</dbReference>
<dbReference type="STRING" id="1073090.A0A1L9SBA9"/>
<dbReference type="Proteomes" id="UP000184188">
    <property type="component" value="Unassembled WGS sequence"/>
</dbReference>
<organism evidence="1 2">
    <name type="scientific">Penicilliopsis zonata CBS 506.65</name>
    <dbReference type="NCBI Taxonomy" id="1073090"/>
    <lineage>
        <taxon>Eukaryota</taxon>
        <taxon>Fungi</taxon>
        <taxon>Dikarya</taxon>
        <taxon>Ascomycota</taxon>
        <taxon>Pezizomycotina</taxon>
        <taxon>Eurotiomycetes</taxon>
        <taxon>Eurotiomycetidae</taxon>
        <taxon>Eurotiales</taxon>
        <taxon>Aspergillaceae</taxon>
        <taxon>Penicilliopsis</taxon>
    </lineage>
</organism>
<keyword evidence="2" id="KW-1185">Reference proteome</keyword>
<evidence type="ECO:0000313" key="2">
    <source>
        <dbReference type="Proteomes" id="UP000184188"/>
    </source>
</evidence>
<dbReference type="GeneID" id="34613725"/>